<evidence type="ECO:0000313" key="5">
    <source>
        <dbReference type="Proteomes" id="UP000325313"/>
    </source>
</evidence>
<evidence type="ECO:0000313" key="3">
    <source>
        <dbReference type="EMBL" id="KAA1083992.1"/>
    </source>
</evidence>
<feature type="region of interest" description="Disordered" evidence="1">
    <location>
        <begin position="83"/>
        <end position="102"/>
    </location>
</feature>
<organism evidence="3 4">
    <name type="scientific">Puccinia graminis f. sp. tritici</name>
    <dbReference type="NCBI Taxonomy" id="56615"/>
    <lineage>
        <taxon>Eukaryota</taxon>
        <taxon>Fungi</taxon>
        <taxon>Dikarya</taxon>
        <taxon>Basidiomycota</taxon>
        <taxon>Pucciniomycotina</taxon>
        <taxon>Pucciniomycetes</taxon>
        <taxon>Pucciniales</taxon>
        <taxon>Pucciniaceae</taxon>
        <taxon>Puccinia</taxon>
    </lineage>
</organism>
<keyword evidence="4" id="KW-1185">Reference proteome</keyword>
<accession>A0A5B0N5H6</accession>
<dbReference type="OrthoDB" id="2509133at2759"/>
<sequence>MNINQVFILAIAGLSLFAYPTLSALTSAKSAQKAASTASEGDKAVGDFGDIGRSTNLLSRDPPLDSQQSLNGERNNLEIAQAASNTRTQPTPALAARPGENQNEETEALKIVQEKRIHIAANDILKALNDVKDLEKQSSQGTLSRILSHLKKILMRPWKKFIDKRLRKAIALILRNQPDWLQRWAHEVASYHQVDLEHRVVEFNKAIADKLRNSAKLIEKYHPELMAIYKENHGDKYLKGAGIHF</sequence>
<gene>
    <name evidence="3" type="ORF">PGT21_013830</name>
    <name evidence="2" type="ORF">PGTUg99_004280</name>
</gene>
<evidence type="ECO:0000256" key="1">
    <source>
        <dbReference type="SAM" id="MobiDB-lite"/>
    </source>
</evidence>
<dbReference type="AlphaFoldDB" id="A0A5B0N5H6"/>
<name>A0A5B0N5H6_PUCGR</name>
<dbReference type="EMBL" id="VDEP01000508">
    <property type="protein sequence ID" value="KAA1066885.1"/>
    <property type="molecule type" value="Genomic_DNA"/>
</dbReference>
<evidence type="ECO:0000313" key="4">
    <source>
        <dbReference type="Proteomes" id="UP000324748"/>
    </source>
</evidence>
<dbReference type="Proteomes" id="UP000325313">
    <property type="component" value="Unassembled WGS sequence"/>
</dbReference>
<reference evidence="4 5" key="1">
    <citation type="submission" date="2019-05" db="EMBL/GenBank/DDBJ databases">
        <title>Emergence of the Ug99 lineage of the wheat stem rust pathogen through somatic hybridization.</title>
        <authorList>
            <person name="Li F."/>
            <person name="Upadhyaya N.M."/>
            <person name="Sperschneider J."/>
            <person name="Matny O."/>
            <person name="Nguyen-Phuc H."/>
            <person name="Mago R."/>
            <person name="Raley C."/>
            <person name="Miller M.E."/>
            <person name="Silverstein K.A.T."/>
            <person name="Henningsen E."/>
            <person name="Hirsch C.D."/>
            <person name="Visser B."/>
            <person name="Pretorius Z.A."/>
            <person name="Steffenson B.J."/>
            <person name="Schwessinger B."/>
            <person name="Dodds P.N."/>
            <person name="Figueroa M."/>
        </authorList>
    </citation>
    <scope>NUCLEOTIDE SEQUENCE [LARGE SCALE GENOMIC DNA]</scope>
    <source>
        <strain evidence="3">21-0</strain>
        <strain evidence="2 5">Ug99</strain>
    </source>
</reference>
<evidence type="ECO:0000313" key="2">
    <source>
        <dbReference type="EMBL" id="KAA1066885.1"/>
    </source>
</evidence>
<proteinExistence type="predicted"/>
<dbReference type="Proteomes" id="UP000324748">
    <property type="component" value="Unassembled WGS sequence"/>
</dbReference>
<protein>
    <submittedName>
        <fullName evidence="3">Uncharacterized protein</fullName>
    </submittedName>
</protein>
<comment type="caution">
    <text evidence="3">The sequence shown here is derived from an EMBL/GenBank/DDBJ whole genome shotgun (WGS) entry which is preliminary data.</text>
</comment>
<dbReference type="EMBL" id="VSWC01000118">
    <property type="protein sequence ID" value="KAA1083992.1"/>
    <property type="molecule type" value="Genomic_DNA"/>
</dbReference>